<keyword evidence="4" id="KW-0507">mRNA processing</keyword>
<evidence type="ECO:0000256" key="3">
    <source>
        <dbReference type="ARBA" id="ARBA00022553"/>
    </source>
</evidence>
<dbReference type="Pfam" id="PF01480">
    <property type="entry name" value="PWI"/>
    <property type="match status" value="1"/>
</dbReference>
<feature type="non-terminal residue" evidence="12">
    <location>
        <position position="649"/>
    </location>
</feature>
<evidence type="ECO:0000256" key="1">
    <source>
        <dbReference type="ARBA" id="ARBA00004123"/>
    </source>
</evidence>
<dbReference type="InterPro" id="IPR027104">
    <property type="entry name" value="Prp3"/>
</dbReference>
<keyword evidence="3" id="KW-0597">Phosphoprotein</keyword>
<feature type="compositionally biased region" description="Low complexity" evidence="10">
    <location>
        <begin position="161"/>
        <end position="178"/>
    </location>
</feature>
<feature type="region of interest" description="Disordered" evidence="10">
    <location>
        <begin position="160"/>
        <end position="183"/>
    </location>
</feature>
<dbReference type="InterPro" id="IPR002483">
    <property type="entry name" value="PWI_dom"/>
</dbReference>
<evidence type="ECO:0000256" key="4">
    <source>
        <dbReference type="ARBA" id="ARBA00022664"/>
    </source>
</evidence>
<dbReference type="GO" id="GO:0000398">
    <property type="term" value="P:mRNA splicing, via spliceosome"/>
    <property type="evidence" value="ECO:0007669"/>
    <property type="project" value="InterPro"/>
</dbReference>
<protein>
    <recommendedName>
        <fullName evidence="2">U4/U6 small nuclear ribonucleoprotein Prp3</fullName>
    </recommendedName>
    <alternativeName>
        <fullName evidence="8">Pre-mRNA-splicing factor 3</fullName>
    </alternativeName>
</protein>
<evidence type="ECO:0000259" key="11">
    <source>
        <dbReference type="PROSITE" id="PS51025"/>
    </source>
</evidence>
<evidence type="ECO:0000256" key="5">
    <source>
        <dbReference type="ARBA" id="ARBA00022728"/>
    </source>
</evidence>
<dbReference type="Gene3D" id="1.20.1390.10">
    <property type="entry name" value="PWI domain"/>
    <property type="match status" value="1"/>
</dbReference>
<dbReference type="InterPro" id="IPR010541">
    <property type="entry name" value="Prp3_C"/>
</dbReference>
<dbReference type="AlphaFoldDB" id="A0A852M6B6"/>
<name>A0A852M6B6_9AVES</name>
<dbReference type="InterPro" id="IPR036483">
    <property type="entry name" value="PWI_dom_sf"/>
</dbReference>
<dbReference type="Pfam" id="PF06544">
    <property type="entry name" value="Prp3_C"/>
    <property type="match status" value="1"/>
</dbReference>
<evidence type="ECO:0000256" key="10">
    <source>
        <dbReference type="SAM" id="MobiDB-lite"/>
    </source>
</evidence>
<dbReference type="InterPro" id="IPR013881">
    <property type="entry name" value="Pre-mRNA_splic_Prp3_dom"/>
</dbReference>
<dbReference type="Proteomes" id="UP000632886">
    <property type="component" value="Unassembled WGS sequence"/>
</dbReference>
<evidence type="ECO:0000256" key="9">
    <source>
        <dbReference type="ARBA" id="ARBA00035603"/>
    </source>
</evidence>
<feature type="non-terminal residue" evidence="12">
    <location>
        <position position="1"/>
    </location>
</feature>
<keyword evidence="13" id="KW-1185">Reference proteome</keyword>
<dbReference type="PANTHER" id="PTHR14212:SF0">
    <property type="entry name" value="U4_U6 SMALL NUCLEAR RIBONUCLEOPROTEIN PRP3"/>
    <property type="match status" value="1"/>
</dbReference>
<evidence type="ECO:0000313" key="12">
    <source>
        <dbReference type="EMBL" id="NXX99443.1"/>
    </source>
</evidence>
<dbReference type="PANTHER" id="PTHR14212">
    <property type="entry name" value="U4/U6-ASSOCIATED RNA SPLICING FACTOR-RELATED"/>
    <property type="match status" value="1"/>
</dbReference>
<dbReference type="EMBL" id="WBNK01003454">
    <property type="protein sequence ID" value="NXX99443.1"/>
    <property type="molecule type" value="Genomic_DNA"/>
</dbReference>
<dbReference type="PROSITE" id="PS51025">
    <property type="entry name" value="PWI"/>
    <property type="match status" value="1"/>
</dbReference>
<accession>A0A852M6B6</accession>
<dbReference type="GO" id="GO:0046540">
    <property type="term" value="C:U4/U6 x U5 tri-snRNP complex"/>
    <property type="evidence" value="ECO:0007669"/>
    <property type="project" value="InterPro"/>
</dbReference>
<comment type="function">
    <text evidence="9">Plays a role in pre-mRNA splicing as component of the U4/U6-U5 tri-snRNP complex that is involved in spliceosome assembly, and as component of the precatalytic spliceosome (spliceosome B complex).</text>
</comment>
<feature type="compositionally biased region" description="Basic and acidic residues" evidence="10">
    <location>
        <begin position="73"/>
        <end position="107"/>
    </location>
</feature>
<dbReference type="Pfam" id="PF08572">
    <property type="entry name" value="PRP3"/>
    <property type="match status" value="2"/>
</dbReference>
<dbReference type="CDD" id="cd24162">
    <property type="entry name" value="Prp3_C"/>
    <property type="match status" value="1"/>
</dbReference>
<dbReference type="SMART" id="SM00311">
    <property type="entry name" value="PWI"/>
    <property type="match status" value="1"/>
</dbReference>
<gene>
    <name evidence="12" type="primary">Prpf3</name>
    <name evidence="12" type="ORF">CENBEN_R08470</name>
</gene>
<evidence type="ECO:0000256" key="7">
    <source>
        <dbReference type="ARBA" id="ARBA00023242"/>
    </source>
</evidence>
<keyword evidence="6" id="KW-0508">mRNA splicing</keyword>
<keyword evidence="5" id="KW-0747">Spliceosome</keyword>
<evidence type="ECO:0000313" key="13">
    <source>
        <dbReference type="Proteomes" id="UP000632886"/>
    </source>
</evidence>
<evidence type="ECO:0000256" key="2">
    <source>
        <dbReference type="ARBA" id="ARBA00016514"/>
    </source>
</evidence>
<evidence type="ECO:0000256" key="8">
    <source>
        <dbReference type="ARBA" id="ARBA00032955"/>
    </source>
</evidence>
<dbReference type="GO" id="GO:0005681">
    <property type="term" value="C:spliceosomal complex"/>
    <property type="evidence" value="ECO:0007669"/>
    <property type="project" value="UniProtKB-KW"/>
</dbReference>
<evidence type="ECO:0000256" key="6">
    <source>
        <dbReference type="ARBA" id="ARBA00023187"/>
    </source>
</evidence>
<feature type="region of interest" description="Disordered" evidence="10">
    <location>
        <begin position="73"/>
        <end position="110"/>
    </location>
</feature>
<dbReference type="SUPFAM" id="SSF101233">
    <property type="entry name" value="PWI domain"/>
    <property type="match status" value="1"/>
</dbReference>
<reference evidence="12 13" key="1">
    <citation type="submission" date="2020-02" db="EMBL/GenBank/DDBJ databases">
        <title>Bird 10,000 Genomes (B10K) Project - Family phase.</title>
        <authorList>
            <person name="Zhang G."/>
        </authorList>
    </citation>
    <scope>NUCLEOTIDE SEQUENCE [LARGE SCALE GENOMIC DNA]</scope>
    <source>
        <strain evidence="12">B10K-DU-017-21</strain>
    </source>
</reference>
<keyword evidence="7" id="KW-0539">Nucleus</keyword>
<comment type="subcellular location">
    <subcellularLocation>
        <location evidence="1">Nucleus</location>
    </subcellularLocation>
</comment>
<comment type="caution">
    <text evidence="12">The sequence shown here is derived from an EMBL/GenBank/DDBJ whole genome shotgun (WGS) entry which is preliminary data.</text>
</comment>
<organism evidence="12 13">
    <name type="scientific">Centropus bengalensis</name>
    <name type="common">lesser coucal</name>
    <dbReference type="NCBI Taxonomy" id="1463675"/>
    <lineage>
        <taxon>Eukaryota</taxon>
        <taxon>Metazoa</taxon>
        <taxon>Chordata</taxon>
        <taxon>Craniata</taxon>
        <taxon>Vertebrata</taxon>
        <taxon>Euteleostomi</taxon>
        <taxon>Archelosauria</taxon>
        <taxon>Archosauria</taxon>
        <taxon>Dinosauria</taxon>
        <taxon>Saurischia</taxon>
        <taxon>Theropoda</taxon>
        <taxon>Coelurosauria</taxon>
        <taxon>Aves</taxon>
        <taxon>Neognathae</taxon>
        <taxon>Neoaves</taxon>
        <taxon>Otidimorphae</taxon>
        <taxon>Cuculiformes</taxon>
        <taxon>Centropidae</taxon>
        <taxon>Centropus</taxon>
    </lineage>
</organism>
<proteinExistence type="predicted"/>
<feature type="domain" description="PWI" evidence="11">
    <location>
        <begin position="1"/>
        <end position="87"/>
    </location>
</feature>
<dbReference type="FunFam" id="1.20.1390.10:FF:000003">
    <property type="entry name" value="U4/U6 small nuclear ribonucleoprotein Prp3"/>
    <property type="match status" value="1"/>
</dbReference>
<sequence length="649" mass="72386">MSLSKRELDELKPWIEKTVKRVLGFSEPTVVTAALNCVGKGMDKKKAADHLKPFLDDSTLRFVDKLFEAVEEGRSSRHSKSNSDRNRKRELKDVFGDDSEVSKESSGIKKRRIPRFEEVEDEPEVIPGPPSESPGMLTKLQIKQMMEAATRQIEERKKQLSFISPPSSQPKISSSSQSERLPIGNTIQPSQAATFMNDAIEKARKAAELQARIQAQLALKPGLIGNANMVGLANLHAMGIAPPKVELKDQTKPTPLILDEQGRTVDATGKEIELTHRMPTLKANIRAVKREQFKQQLKEKPSEDMESNTYFDPRVSITPAQRQKRTFKFHEKGKFEKIAQRLRTKAQLEKLQAEISQAARKTGIHTSTKLALITPKKELKEGEIPEIEWWDSYIIPNNLELKGGTSSKKDEYFGITNLVEHPAQLNPPGTARALVHAEPPSSVTPLVPQNLLSSVSPVSLPVRISNLMRVLGTEAVQDPTKVEAHVRAQMAKRQKAHEEANAARKLTAEQRKAKKIKKLKEDVSQGVHIAVYRVRNLSNPAKKFKIEANAGQLYLTGVVVLHKDVNVVVVEGGPKAQKKFKRLMLHRIKWDEQTSNTKGEGELGAAWGSCSRASCGAQIKQNLLGFVSDEDESDEEAVKKANKCSLVWE</sequence>